<dbReference type="InterPro" id="IPR022419">
    <property type="entry name" value="Porphobilin_deaminase_cofac_BS"/>
</dbReference>
<dbReference type="Pfam" id="PF03900">
    <property type="entry name" value="Porphobil_deamC"/>
    <property type="match status" value="1"/>
</dbReference>
<dbReference type="EC" id="2.5.1.61" evidence="3"/>
<feature type="domain" description="Porphobilinogen deaminase N-terminal" evidence="6">
    <location>
        <begin position="18"/>
        <end position="223"/>
    </location>
</feature>
<dbReference type="PANTHER" id="PTHR11557:SF0">
    <property type="entry name" value="PORPHOBILINOGEN DEAMINASE"/>
    <property type="match status" value="1"/>
</dbReference>
<dbReference type="InterPro" id="IPR022417">
    <property type="entry name" value="Porphobilin_deaminase_N"/>
</dbReference>
<dbReference type="HAMAP" id="MF_00260">
    <property type="entry name" value="Porphobil_deam"/>
    <property type="match status" value="1"/>
</dbReference>
<keyword evidence="4" id="KW-0808">Transferase</keyword>
<accession>B3T8H9</accession>
<evidence type="ECO:0000259" key="6">
    <source>
        <dbReference type="Pfam" id="PF01379"/>
    </source>
</evidence>
<dbReference type="PRINTS" id="PR00151">
    <property type="entry name" value="PORPHBDMNASE"/>
</dbReference>
<dbReference type="InterPro" id="IPR022418">
    <property type="entry name" value="Porphobilinogen_deaminase_C"/>
</dbReference>
<proteinExistence type="inferred from homology"/>
<evidence type="ECO:0000256" key="2">
    <source>
        <dbReference type="ARBA" id="ARBA00005638"/>
    </source>
</evidence>
<dbReference type="PIRSF" id="PIRSF001438">
    <property type="entry name" value="4pyrrol_synth_OHMeBilane_synth"/>
    <property type="match status" value="1"/>
</dbReference>
<evidence type="ECO:0000259" key="7">
    <source>
        <dbReference type="Pfam" id="PF03900"/>
    </source>
</evidence>
<protein>
    <recommendedName>
        <fullName evidence="3">hydroxymethylbilane synthase</fullName>
        <ecNumber evidence="3">2.5.1.61</ecNumber>
    </recommendedName>
</protein>
<dbReference type="EMBL" id="EU016639">
    <property type="protein sequence ID" value="ABZ08888.1"/>
    <property type="molecule type" value="Genomic_DNA"/>
</dbReference>
<comment type="similarity">
    <text evidence="2">Belongs to the HMBS family.</text>
</comment>
<dbReference type="Pfam" id="PF01379">
    <property type="entry name" value="Porphobil_deam"/>
    <property type="match status" value="1"/>
</dbReference>
<dbReference type="SUPFAM" id="SSF54782">
    <property type="entry name" value="Porphobilinogen deaminase (hydroxymethylbilane synthase), C-terminal domain"/>
    <property type="match status" value="1"/>
</dbReference>
<dbReference type="SUPFAM" id="SSF53850">
    <property type="entry name" value="Periplasmic binding protein-like II"/>
    <property type="match status" value="1"/>
</dbReference>
<dbReference type="FunFam" id="3.40.190.10:FF:000005">
    <property type="entry name" value="Porphobilinogen deaminase"/>
    <property type="match status" value="1"/>
</dbReference>
<name>B3T8H9_9ZZZZ</name>
<evidence type="ECO:0000313" key="8">
    <source>
        <dbReference type="EMBL" id="ABZ08888.1"/>
    </source>
</evidence>
<sequence>MTTSDSEESSTGSGIPAIKVGSRGSTLALIQDHVVINRLKANSPALEFEVDTVRTRGDVDQTSRLAGMGLGIFVKELEQELLDGKLDIAVHSLKDMPTQLADGLVLGAVLSREDPRDVLVNRYGCPLDGLPKGAKIGTSSPRRAAQLKQYAPQVEVVSIRGNVETRLRKAQGEEADGAILAAAGMIRLGLQDQIAEYLSATQFVPPPGQGILAVEARADDFRMLELLSAIDDADTRYEATAERGFLARLGGGCSIPVGAYARCNGDNIVMTIYMSTADGEKKFSAKIQGLKRDPLQLANDAYLALVERGGADLVAAARANQA</sequence>
<dbReference type="GO" id="GO:0006783">
    <property type="term" value="P:heme biosynthetic process"/>
    <property type="evidence" value="ECO:0007669"/>
    <property type="project" value="TreeGrafter"/>
</dbReference>
<dbReference type="PANTHER" id="PTHR11557">
    <property type="entry name" value="PORPHOBILINOGEN DEAMINASE"/>
    <property type="match status" value="1"/>
</dbReference>
<dbReference type="InterPro" id="IPR036803">
    <property type="entry name" value="Porphobilinogen_deaminase_C_sf"/>
</dbReference>
<dbReference type="InterPro" id="IPR000860">
    <property type="entry name" value="HemC"/>
</dbReference>
<gene>
    <name evidence="8" type="ORF">ALOHA_HF4000APKG5H11ctg2g6</name>
</gene>
<dbReference type="NCBIfam" id="TIGR00212">
    <property type="entry name" value="hemC"/>
    <property type="match status" value="1"/>
</dbReference>
<evidence type="ECO:0000256" key="1">
    <source>
        <dbReference type="ARBA" id="ARBA00001916"/>
    </source>
</evidence>
<feature type="domain" description="Porphobilinogen deaminase C-terminal" evidence="7">
    <location>
        <begin position="238"/>
        <end position="298"/>
    </location>
</feature>
<keyword evidence="5" id="KW-0627">Porphyrin biosynthesis</keyword>
<comment type="cofactor">
    <cofactor evidence="1">
        <name>dipyrromethane</name>
        <dbReference type="ChEBI" id="CHEBI:60342"/>
    </cofactor>
</comment>
<dbReference type="Gene3D" id="3.40.190.10">
    <property type="entry name" value="Periplasmic binding protein-like II"/>
    <property type="match status" value="2"/>
</dbReference>
<dbReference type="GO" id="GO:0004418">
    <property type="term" value="F:hydroxymethylbilane synthase activity"/>
    <property type="evidence" value="ECO:0007669"/>
    <property type="project" value="UniProtKB-EC"/>
</dbReference>
<organism evidence="8">
    <name type="scientific">uncultured marine microorganism HF4000_APKG5H11</name>
    <dbReference type="NCBI Taxonomy" id="455550"/>
    <lineage>
        <taxon>unclassified sequences</taxon>
        <taxon>environmental samples</taxon>
    </lineage>
</organism>
<evidence type="ECO:0000256" key="5">
    <source>
        <dbReference type="ARBA" id="ARBA00023244"/>
    </source>
</evidence>
<evidence type="ECO:0000256" key="4">
    <source>
        <dbReference type="ARBA" id="ARBA00022679"/>
    </source>
</evidence>
<reference evidence="8" key="1">
    <citation type="journal article" date="2008" name="ISME J.">
        <title>Genomic patterns of recombination, clonal divergence and environment in marine microbial populations.</title>
        <authorList>
            <person name="Konstantinidis K.T."/>
            <person name="Delong E.F."/>
        </authorList>
    </citation>
    <scope>NUCLEOTIDE SEQUENCE</scope>
</reference>
<dbReference type="Gene3D" id="3.30.160.40">
    <property type="entry name" value="Porphobilinogen deaminase, C-terminal domain"/>
    <property type="match status" value="1"/>
</dbReference>
<dbReference type="PROSITE" id="PS00533">
    <property type="entry name" value="PORPHOBILINOGEN_DEAM"/>
    <property type="match status" value="1"/>
</dbReference>
<evidence type="ECO:0000256" key="3">
    <source>
        <dbReference type="ARBA" id="ARBA00012655"/>
    </source>
</evidence>
<dbReference type="AlphaFoldDB" id="B3T8H9"/>